<feature type="domain" description="Putative Flp pilus-assembly TadG-like N-terminal" evidence="3">
    <location>
        <begin position="16"/>
        <end position="62"/>
    </location>
</feature>
<dbReference type="HOGENOM" id="CLU_859772_0_0_7"/>
<dbReference type="eggNOG" id="COG4655">
    <property type="taxonomic scope" value="Bacteria"/>
</dbReference>
<dbReference type="InterPro" id="IPR028087">
    <property type="entry name" value="Tad_N"/>
</dbReference>
<sequence length="323" mass="33779">MKIKILDNAILRDECGSVAIITALFVLFSLLATAGIAIDIGRQATAKNELQNTLDAAALAGAIELGQNGPANVKSEAKEAAENNSIDNNGLILGDNDIKVGNWTEPNFFSKTPYNSVKIMVNNHSINSFFASALNFQQTVSAEATAVIGPLSGKRHLIPIAVTEDEADTMSEAGEGIIYQFGRSAGNWGTVDFDAYIDGDQGGGNPEIGEWLENGYNGTIRIGDDINTESGVGKIVGGNNGQKVENLIGQKIFIPVVNEFGQGSTPGVPSTVMGFVAIEITALTGNGANTQISAKYLGTEVSSGPVDLDLNDSYGPIGVVLVQ</sequence>
<dbReference type="Pfam" id="PF09977">
    <property type="entry name" value="Tad_C"/>
    <property type="match status" value="1"/>
</dbReference>
<evidence type="ECO:0000313" key="4">
    <source>
        <dbReference type="EMBL" id="ACV68451.1"/>
    </source>
</evidence>
<name>C8X1M9_DESRD</name>
<proteinExistence type="predicted"/>
<evidence type="ECO:0000256" key="1">
    <source>
        <dbReference type="SAM" id="Phobius"/>
    </source>
</evidence>
<evidence type="ECO:0008006" key="6">
    <source>
        <dbReference type="Google" id="ProtNLM"/>
    </source>
</evidence>
<dbReference type="RefSeq" id="WP_015751602.1">
    <property type="nucleotide sequence ID" value="NC_013223.1"/>
</dbReference>
<feature type="transmembrane region" description="Helical" evidence="1">
    <location>
        <begin position="16"/>
        <end position="38"/>
    </location>
</feature>
<evidence type="ECO:0000259" key="3">
    <source>
        <dbReference type="Pfam" id="PF13400"/>
    </source>
</evidence>
<dbReference type="KEGG" id="drt:Dret_1163"/>
<reference evidence="4 5" key="2">
    <citation type="journal article" date="2010" name="Stand. Genomic Sci.">
        <title>Complete genome sequence of Desulfohalobium retbaense type strain (HR(100)).</title>
        <authorList>
            <person name="Spring S."/>
            <person name="Nolan M."/>
            <person name="Lapidus A."/>
            <person name="Glavina Del Rio T."/>
            <person name="Copeland A."/>
            <person name="Tice H."/>
            <person name="Cheng J.F."/>
            <person name="Lucas S."/>
            <person name="Land M."/>
            <person name="Chen F."/>
            <person name="Bruce D."/>
            <person name="Goodwin L."/>
            <person name="Pitluck S."/>
            <person name="Ivanova N."/>
            <person name="Mavromatis K."/>
            <person name="Mikhailova N."/>
            <person name="Pati A."/>
            <person name="Chen A."/>
            <person name="Palaniappan K."/>
            <person name="Hauser L."/>
            <person name="Chang Y.J."/>
            <person name="Jeffries C.D."/>
            <person name="Munk C."/>
            <person name="Kiss H."/>
            <person name="Chain P."/>
            <person name="Han C."/>
            <person name="Brettin T."/>
            <person name="Detter J.C."/>
            <person name="Schuler E."/>
            <person name="Goker M."/>
            <person name="Rohde M."/>
            <person name="Bristow J."/>
            <person name="Eisen J.A."/>
            <person name="Markowitz V."/>
            <person name="Hugenholtz P."/>
            <person name="Kyrpides N.C."/>
            <person name="Klenk H.P."/>
        </authorList>
    </citation>
    <scope>NUCLEOTIDE SEQUENCE [LARGE SCALE GENOMIC DNA]</scope>
    <source>
        <strain evidence="4 5">DSM 5692</strain>
    </source>
</reference>
<protein>
    <recommendedName>
        <fullName evidence="6">Flp pilus-assembly TadG-like N-terminal domain-containing protein</fullName>
    </recommendedName>
</protein>
<dbReference type="STRING" id="485915.Dret_1163"/>
<keyword evidence="5" id="KW-1185">Reference proteome</keyword>
<dbReference type="InterPro" id="IPR018705">
    <property type="entry name" value="DUF2134_membrane"/>
</dbReference>
<keyword evidence="1" id="KW-0472">Membrane</keyword>
<keyword evidence="1" id="KW-0812">Transmembrane</keyword>
<dbReference type="AlphaFoldDB" id="C8X1M9"/>
<feature type="domain" description="DUF2134" evidence="2">
    <location>
        <begin position="63"/>
        <end position="146"/>
    </location>
</feature>
<organism evidence="4 5">
    <name type="scientific">Desulfohalobium retbaense (strain ATCC 49708 / DSM 5692 / JCM 16813 / HR100)</name>
    <dbReference type="NCBI Taxonomy" id="485915"/>
    <lineage>
        <taxon>Bacteria</taxon>
        <taxon>Pseudomonadati</taxon>
        <taxon>Thermodesulfobacteriota</taxon>
        <taxon>Desulfovibrionia</taxon>
        <taxon>Desulfovibrionales</taxon>
        <taxon>Desulfohalobiaceae</taxon>
        <taxon>Desulfohalobium</taxon>
    </lineage>
</organism>
<reference evidence="5" key="1">
    <citation type="submission" date="2009-09" db="EMBL/GenBank/DDBJ databases">
        <title>The complete chromosome of Desulfohalobium retbaense DSM 5692.</title>
        <authorList>
            <consortium name="US DOE Joint Genome Institute (JGI-PGF)"/>
            <person name="Lucas S."/>
            <person name="Copeland A."/>
            <person name="Lapidus A."/>
            <person name="Glavina del Rio T."/>
            <person name="Dalin E."/>
            <person name="Tice H."/>
            <person name="Bruce D."/>
            <person name="Goodwin L."/>
            <person name="Pitluck S."/>
            <person name="Kyrpides N."/>
            <person name="Mavromatis K."/>
            <person name="Ivanova N."/>
            <person name="Mikhailova N."/>
            <person name="Munk A.C."/>
            <person name="Brettin T."/>
            <person name="Detter J.C."/>
            <person name="Han C."/>
            <person name="Tapia R."/>
            <person name="Larimer F."/>
            <person name="Land M."/>
            <person name="Hauser L."/>
            <person name="Markowitz V."/>
            <person name="Cheng J.-F."/>
            <person name="Hugenholtz P."/>
            <person name="Woyke T."/>
            <person name="Wu D."/>
            <person name="Spring S."/>
            <person name="Klenk H.-P."/>
            <person name="Eisen J.A."/>
        </authorList>
    </citation>
    <scope>NUCLEOTIDE SEQUENCE [LARGE SCALE GENOMIC DNA]</scope>
    <source>
        <strain evidence="5">DSM 5692</strain>
    </source>
</reference>
<evidence type="ECO:0000259" key="2">
    <source>
        <dbReference type="Pfam" id="PF09977"/>
    </source>
</evidence>
<keyword evidence="1" id="KW-1133">Transmembrane helix</keyword>
<accession>C8X1M9</accession>
<evidence type="ECO:0000313" key="5">
    <source>
        <dbReference type="Proteomes" id="UP000001052"/>
    </source>
</evidence>
<dbReference type="EMBL" id="CP001734">
    <property type="protein sequence ID" value="ACV68451.1"/>
    <property type="molecule type" value="Genomic_DNA"/>
</dbReference>
<gene>
    <name evidence="4" type="ordered locus">Dret_1163</name>
</gene>
<dbReference type="Proteomes" id="UP000001052">
    <property type="component" value="Chromosome"/>
</dbReference>
<dbReference type="Pfam" id="PF13400">
    <property type="entry name" value="Tad"/>
    <property type="match status" value="1"/>
</dbReference>